<dbReference type="EMBL" id="OZ022405">
    <property type="protein sequence ID" value="CAK9435594.1"/>
    <property type="molecule type" value="Genomic_DNA"/>
</dbReference>
<proteinExistence type="predicted"/>
<sequence>MLRLISCNALFRSTANLALLRNPTCRIATRRNISFKFPNIRQAIAEANRIDEKFEEAGKSPVETKVQQIIAAVDGVPELLYQLNFFFCECRRIGILQDNAGQRQHSIRYWPVFMFRLIPLNSAFWDTCYFMNKAQHTHKLHPFKINDVGLLDPKNFPLEFIEELATGRYKGLDFRNTSIMTFAKPKFAETKEGGKIEKTVDIKY</sequence>
<dbReference type="GeneID" id="92205517"/>
<dbReference type="RefSeq" id="XP_066827259.1">
    <property type="nucleotide sequence ID" value="XM_066973295.1"/>
</dbReference>
<reference evidence="1 2" key="1">
    <citation type="submission" date="2024-03" db="EMBL/GenBank/DDBJ databases">
        <authorList>
            <person name="Brejova B."/>
        </authorList>
    </citation>
    <scope>NUCLEOTIDE SEQUENCE [LARGE SCALE GENOMIC DNA]</scope>
    <source>
        <strain evidence="1 2">CBS 14171</strain>
    </source>
</reference>
<name>A0ABP0ZF65_9ASCO</name>
<keyword evidence="2" id="KW-1185">Reference proteome</keyword>
<dbReference type="Proteomes" id="UP001497383">
    <property type="component" value="Chromosome 1"/>
</dbReference>
<evidence type="ECO:0000313" key="2">
    <source>
        <dbReference type="Proteomes" id="UP001497383"/>
    </source>
</evidence>
<organism evidence="1 2">
    <name type="scientific">Lodderomyces beijingensis</name>
    <dbReference type="NCBI Taxonomy" id="1775926"/>
    <lineage>
        <taxon>Eukaryota</taxon>
        <taxon>Fungi</taxon>
        <taxon>Dikarya</taxon>
        <taxon>Ascomycota</taxon>
        <taxon>Saccharomycotina</taxon>
        <taxon>Pichiomycetes</taxon>
        <taxon>Debaryomycetaceae</taxon>
        <taxon>Candida/Lodderomyces clade</taxon>
        <taxon>Lodderomyces</taxon>
    </lineage>
</organism>
<accession>A0ABP0ZF65</accession>
<protein>
    <submittedName>
        <fullName evidence="1">Uncharacterized protein</fullName>
    </submittedName>
</protein>
<gene>
    <name evidence="1" type="ORF">LODBEIA_P03210</name>
</gene>
<evidence type="ECO:0000313" key="1">
    <source>
        <dbReference type="EMBL" id="CAK9435594.1"/>
    </source>
</evidence>